<protein>
    <submittedName>
        <fullName evidence="1">Uncharacterized protein</fullName>
    </submittedName>
</protein>
<dbReference type="EMBL" id="LTEB01000023">
    <property type="protein sequence ID" value="KXU18475.1"/>
    <property type="molecule type" value="Genomic_DNA"/>
</dbReference>
<keyword evidence="2" id="KW-1185">Reference proteome</keyword>
<organism evidence="1 2">
    <name type="scientific">Corynebacterium simulans</name>
    <dbReference type="NCBI Taxonomy" id="146827"/>
    <lineage>
        <taxon>Bacteria</taxon>
        <taxon>Bacillati</taxon>
        <taxon>Actinomycetota</taxon>
        <taxon>Actinomycetes</taxon>
        <taxon>Mycobacteriales</taxon>
        <taxon>Corynebacteriaceae</taxon>
        <taxon>Corynebacterium</taxon>
    </lineage>
</organism>
<evidence type="ECO:0000313" key="1">
    <source>
        <dbReference type="EMBL" id="KXU18475.1"/>
    </source>
</evidence>
<sequence>MPRLTIEISNQAIREIFSKVDDAPYIFGHYSSFVTPTFSIVLGN</sequence>
<name>A0ABR5VB83_9CORY</name>
<evidence type="ECO:0000313" key="2">
    <source>
        <dbReference type="Proteomes" id="UP000070339"/>
    </source>
</evidence>
<proteinExistence type="predicted"/>
<dbReference type="Proteomes" id="UP000070339">
    <property type="component" value="Unassembled WGS sequence"/>
</dbReference>
<gene>
    <name evidence="1" type="ORF">WM41_0888</name>
</gene>
<reference evidence="1 2" key="1">
    <citation type="journal article" date="2016" name="Int. J. Syst. Evol. Microbiol.">
        <title>Resolving the Complexity of Human Skin Metagenomes Using Single-Molecule Sequencing.</title>
        <authorList>
            <consortium name="NISC Comparative Sequencing Program"/>
            <person name="Tsai Y.C."/>
            <person name="Conlan S."/>
            <person name="Deming C."/>
            <person name="Segre J.A."/>
            <person name="Kong H.H."/>
            <person name="Korlach J."/>
            <person name="Oh J."/>
        </authorList>
    </citation>
    <scope>NUCLEOTIDE SEQUENCE [LARGE SCALE GENOMIC DNA]</scope>
    <source>
        <strain evidence="1 2">1B08</strain>
    </source>
</reference>
<comment type="caution">
    <text evidence="1">The sequence shown here is derived from an EMBL/GenBank/DDBJ whole genome shotgun (WGS) entry which is preliminary data.</text>
</comment>
<accession>A0ABR5VB83</accession>